<reference evidence="4 5" key="1">
    <citation type="journal article" date="2018" name="Nat. Ecol. Evol.">
        <title>Shark genomes provide insights into elasmobranch evolution and the origin of vertebrates.</title>
        <authorList>
            <person name="Hara Y"/>
            <person name="Yamaguchi K"/>
            <person name="Onimaru K"/>
            <person name="Kadota M"/>
            <person name="Koyanagi M"/>
            <person name="Keeley SD"/>
            <person name="Tatsumi K"/>
            <person name="Tanaka K"/>
            <person name="Motone F"/>
            <person name="Kageyama Y"/>
            <person name="Nozu R"/>
            <person name="Adachi N"/>
            <person name="Nishimura O"/>
            <person name="Nakagawa R"/>
            <person name="Tanegashima C"/>
            <person name="Kiyatake I"/>
            <person name="Matsumoto R"/>
            <person name="Murakumo K"/>
            <person name="Nishida K"/>
            <person name="Terakita A"/>
            <person name="Kuratani S"/>
            <person name="Sato K"/>
            <person name="Hyodo S Kuraku.S."/>
        </authorList>
    </citation>
    <scope>NUCLEOTIDE SEQUENCE [LARGE SCALE GENOMIC DNA]</scope>
</reference>
<dbReference type="InterPro" id="IPR001461">
    <property type="entry name" value="Aspartic_peptidase_A1"/>
</dbReference>
<protein>
    <recommendedName>
        <fullName evidence="3">Peptidase A1 domain-containing protein</fullName>
    </recommendedName>
</protein>
<dbReference type="GO" id="GO:0006508">
    <property type="term" value="P:proteolysis"/>
    <property type="evidence" value="ECO:0007669"/>
    <property type="project" value="InterPro"/>
</dbReference>
<feature type="signal peptide" evidence="2">
    <location>
        <begin position="1"/>
        <end position="16"/>
    </location>
</feature>
<comment type="caution">
    <text evidence="4">The sequence shown here is derived from an EMBL/GenBank/DDBJ whole genome shotgun (WGS) entry which is preliminary data.</text>
</comment>
<dbReference type="FunFam" id="2.40.70.10:FF:000008">
    <property type="entry name" value="Cathepsin D"/>
    <property type="match status" value="1"/>
</dbReference>
<evidence type="ECO:0000313" key="4">
    <source>
        <dbReference type="EMBL" id="GCB67919.1"/>
    </source>
</evidence>
<dbReference type="Gene3D" id="2.40.70.10">
    <property type="entry name" value="Acid Proteases"/>
    <property type="match status" value="1"/>
</dbReference>
<dbReference type="AlphaFoldDB" id="A0A401P458"/>
<dbReference type="OMA" id="SECIVHX"/>
<dbReference type="SUPFAM" id="SSF50630">
    <property type="entry name" value="Acid proteases"/>
    <property type="match status" value="1"/>
</dbReference>
<gene>
    <name evidence="4" type="ORF">scyTo_0015171</name>
</gene>
<dbReference type="InterPro" id="IPR021109">
    <property type="entry name" value="Peptidase_aspartic_dom_sf"/>
</dbReference>
<feature type="chain" id="PRO_5018981355" description="Peptidase A1 domain-containing protein" evidence="2">
    <location>
        <begin position="17"/>
        <end position="131"/>
    </location>
</feature>
<evidence type="ECO:0000256" key="2">
    <source>
        <dbReference type="SAM" id="SignalP"/>
    </source>
</evidence>
<evidence type="ECO:0000256" key="1">
    <source>
        <dbReference type="ARBA" id="ARBA00007447"/>
    </source>
</evidence>
<evidence type="ECO:0000259" key="3">
    <source>
        <dbReference type="PROSITE" id="PS51767"/>
    </source>
</evidence>
<dbReference type="OrthoDB" id="771136at2759"/>
<keyword evidence="5" id="KW-1185">Reference proteome</keyword>
<proteinExistence type="inferred from homology"/>
<comment type="similarity">
    <text evidence="1">Belongs to the peptidase A1 family.</text>
</comment>
<organism evidence="4 5">
    <name type="scientific">Scyliorhinus torazame</name>
    <name type="common">Cloudy catshark</name>
    <name type="synonym">Catulus torazame</name>
    <dbReference type="NCBI Taxonomy" id="75743"/>
    <lineage>
        <taxon>Eukaryota</taxon>
        <taxon>Metazoa</taxon>
        <taxon>Chordata</taxon>
        <taxon>Craniata</taxon>
        <taxon>Vertebrata</taxon>
        <taxon>Chondrichthyes</taxon>
        <taxon>Elasmobranchii</taxon>
        <taxon>Galeomorphii</taxon>
        <taxon>Galeoidea</taxon>
        <taxon>Carcharhiniformes</taxon>
        <taxon>Scyliorhinidae</taxon>
        <taxon>Scyliorhinus</taxon>
    </lineage>
</organism>
<dbReference type="Proteomes" id="UP000288216">
    <property type="component" value="Unassembled WGS sequence"/>
</dbReference>
<dbReference type="InterPro" id="IPR033121">
    <property type="entry name" value="PEPTIDASE_A1"/>
</dbReference>
<name>A0A401P458_SCYTO</name>
<dbReference type="STRING" id="75743.A0A401P458"/>
<accession>A0A401P458</accession>
<dbReference type="PANTHER" id="PTHR47966">
    <property type="entry name" value="BETA-SITE APP-CLEAVING ENZYME, ISOFORM A-RELATED"/>
    <property type="match status" value="1"/>
</dbReference>
<dbReference type="EMBL" id="BFAA01008471">
    <property type="protein sequence ID" value="GCB67919.1"/>
    <property type="molecule type" value="Genomic_DNA"/>
</dbReference>
<keyword evidence="2" id="KW-0732">Signal</keyword>
<sequence>MKWLIITLACIQLSECLLRMPLFKAKHRRFDPSTSSTYHSNNQGVSIQYGTGAMVGILGYDTVSISNMVIRDQEFGLATSEPGGFYSYVTFDGILGMGYPSLASAGATTVFHNMMTQNLVDQPLFSVYLTR</sequence>
<feature type="domain" description="Peptidase A1" evidence="3">
    <location>
        <begin position="1"/>
        <end position="131"/>
    </location>
</feature>
<dbReference type="PROSITE" id="PS51767">
    <property type="entry name" value="PEPTIDASE_A1"/>
    <property type="match status" value="1"/>
</dbReference>
<dbReference type="Pfam" id="PF00026">
    <property type="entry name" value="Asp"/>
    <property type="match status" value="1"/>
</dbReference>
<dbReference type="GO" id="GO:0004190">
    <property type="term" value="F:aspartic-type endopeptidase activity"/>
    <property type="evidence" value="ECO:0007669"/>
    <property type="project" value="InterPro"/>
</dbReference>
<dbReference type="PANTHER" id="PTHR47966:SF13">
    <property type="entry name" value="CHYMOSIN"/>
    <property type="match status" value="1"/>
</dbReference>
<evidence type="ECO:0000313" key="5">
    <source>
        <dbReference type="Proteomes" id="UP000288216"/>
    </source>
</evidence>